<evidence type="ECO:0000313" key="2">
    <source>
        <dbReference type="Ensembl" id="ENSSSCP00025023005.1"/>
    </source>
</evidence>
<feature type="region of interest" description="Disordered" evidence="1">
    <location>
        <begin position="46"/>
        <end position="73"/>
    </location>
</feature>
<name>A0A8D0S3L3_PIG</name>
<evidence type="ECO:0000256" key="1">
    <source>
        <dbReference type="SAM" id="MobiDB-lite"/>
    </source>
</evidence>
<organism evidence="2 3">
    <name type="scientific">Sus scrofa</name>
    <name type="common">Pig</name>
    <dbReference type="NCBI Taxonomy" id="9823"/>
    <lineage>
        <taxon>Eukaryota</taxon>
        <taxon>Metazoa</taxon>
        <taxon>Chordata</taxon>
        <taxon>Craniata</taxon>
        <taxon>Vertebrata</taxon>
        <taxon>Euteleostomi</taxon>
        <taxon>Mammalia</taxon>
        <taxon>Eutheria</taxon>
        <taxon>Laurasiatheria</taxon>
        <taxon>Artiodactyla</taxon>
        <taxon>Suina</taxon>
        <taxon>Suidae</taxon>
        <taxon>Sus</taxon>
    </lineage>
</organism>
<sequence length="139" mass="15583">MWGWNPAASHHVFSPPLPSSFPSSFQAQAGGLSCQLWLSESSPGWRSPLHTHRTPPYDSSCRSSGSQPRTRCHHPCREQQRRCRRRHSRCLPGTWTSRRRRCARSGWAAPPPGSWVSSSLARCCLRSTVHIFLGQPPAA</sequence>
<protein>
    <submittedName>
        <fullName evidence="2">Uncharacterized protein</fullName>
    </submittedName>
</protein>
<reference evidence="2" key="1">
    <citation type="submission" date="2025-08" db="UniProtKB">
        <authorList>
            <consortium name="Ensembl"/>
        </authorList>
    </citation>
    <scope>IDENTIFICATION</scope>
</reference>
<dbReference type="Ensembl" id="ENSSSCT00025053972.1">
    <property type="protein sequence ID" value="ENSSSCP00025023005.1"/>
    <property type="gene ID" value="ENSSSCG00025039745.1"/>
</dbReference>
<dbReference type="Proteomes" id="UP000694727">
    <property type="component" value="Unplaced"/>
</dbReference>
<feature type="compositionally biased region" description="Polar residues" evidence="1">
    <location>
        <begin position="60"/>
        <end position="69"/>
    </location>
</feature>
<proteinExistence type="predicted"/>
<evidence type="ECO:0000313" key="3">
    <source>
        <dbReference type="Proteomes" id="UP000694727"/>
    </source>
</evidence>
<dbReference type="AlphaFoldDB" id="A0A8D0S3L3"/>
<accession>A0A8D0S3L3</accession>